<gene>
    <name evidence="9" type="ORF">F4Y42_16520</name>
</gene>
<comment type="similarity">
    <text evidence="7">Belongs to the binding-protein-dependent transport system permease family.</text>
</comment>
<reference evidence="9" key="1">
    <citation type="submission" date="2019-09" db="EMBL/GenBank/DDBJ databases">
        <title>Characterisation of the sponge microbiome using genome-centric metagenomics.</title>
        <authorList>
            <person name="Engelberts J.P."/>
            <person name="Robbins S.J."/>
            <person name="De Goeij J.M."/>
            <person name="Aranda M."/>
            <person name="Bell S.C."/>
            <person name="Webster N.S."/>
        </authorList>
    </citation>
    <scope>NUCLEOTIDE SEQUENCE</scope>
    <source>
        <strain evidence="9">SB0664_bin_27</strain>
    </source>
</reference>
<dbReference type="AlphaFoldDB" id="A0A6B0YVF8"/>
<dbReference type="Pfam" id="PF00528">
    <property type="entry name" value="BPD_transp_1"/>
    <property type="match status" value="1"/>
</dbReference>
<dbReference type="GO" id="GO:0005886">
    <property type="term" value="C:plasma membrane"/>
    <property type="evidence" value="ECO:0007669"/>
    <property type="project" value="UniProtKB-SubCell"/>
</dbReference>
<evidence type="ECO:0000256" key="6">
    <source>
        <dbReference type="ARBA" id="ARBA00023136"/>
    </source>
</evidence>
<feature type="transmembrane region" description="Helical" evidence="7">
    <location>
        <begin position="267"/>
        <end position="286"/>
    </location>
</feature>
<feature type="transmembrane region" description="Helical" evidence="7">
    <location>
        <begin position="163"/>
        <end position="182"/>
    </location>
</feature>
<evidence type="ECO:0000256" key="7">
    <source>
        <dbReference type="RuleBase" id="RU363032"/>
    </source>
</evidence>
<keyword evidence="2 7" id="KW-0813">Transport</keyword>
<keyword evidence="5 7" id="KW-1133">Transmembrane helix</keyword>
<protein>
    <submittedName>
        <fullName evidence="9">Carbohydrate ABC transporter permease</fullName>
    </submittedName>
</protein>
<dbReference type="InterPro" id="IPR035906">
    <property type="entry name" value="MetI-like_sf"/>
</dbReference>
<evidence type="ECO:0000256" key="2">
    <source>
        <dbReference type="ARBA" id="ARBA00022448"/>
    </source>
</evidence>
<feature type="transmembrane region" description="Helical" evidence="7">
    <location>
        <begin position="126"/>
        <end position="151"/>
    </location>
</feature>
<dbReference type="InterPro" id="IPR000515">
    <property type="entry name" value="MetI-like"/>
</dbReference>
<dbReference type="SUPFAM" id="SSF161098">
    <property type="entry name" value="MetI-like"/>
    <property type="match status" value="1"/>
</dbReference>
<dbReference type="EMBL" id="VXRG01000133">
    <property type="protein sequence ID" value="MXY95046.1"/>
    <property type="molecule type" value="Genomic_DNA"/>
</dbReference>
<dbReference type="GO" id="GO:0055085">
    <property type="term" value="P:transmembrane transport"/>
    <property type="evidence" value="ECO:0007669"/>
    <property type="project" value="InterPro"/>
</dbReference>
<evidence type="ECO:0000313" key="9">
    <source>
        <dbReference type="EMBL" id="MXY95046.1"/>
    </source>
</evidence>
<proteinExistence type="inferred from homology"/>
<evidence type="ECO:0000259" key="8">
    <source>
        <dbReference type="PROSITE" id="PS50928"/>
    </source>
</evidence>
<feature type="transmembrane region" description="Helical" evidence="7">
    <location>
        <begin position="90"/>
        <end position="114"/>
    </location>
</feature>
<dbReference type="PANTHER" id="PTHR43744:SF12">
    <property type="entry name" value="ABC TRANSPORTER PERMEASE PROTEIN MG189-RELATED"/>
    <property type="match status" value="1"/>
</dbReference>
<organism evidence="9">
    <name type="scientific">Caldilineaceae bacterium SB0664_bin_27</name>
    <dbReference type="NCBI Taxonomy" id="2605260"/>
    <lineage>
        <taxon>Bacteria</taxon>
        <taxon>Bacillati</taxon>
        <taxon>Chloroflexota</taxon>
        <taxon>Caldilineae</taxon>
        <taxon>Caldilineales</taxon>
        <taxon>Caldilineaceae</taxon>
    </lineage>
</organism>
<evidence type="ECO:0000256" key="3">
    <source>
        <dbReference type="ARBA" id="ARBA00022475"/>
    </source>
</evidence>
<dbReference type="PANTHER" id="PTHR43744">
    <property type="entry name" value="ABC TRANSPORTER PERMEASE PROTEIN MG189-RELATED-RELATED"/>
    <property type="match status" value="1"/>
</dbReference>
<sequence length="301" mass="33873">MAQGTLAQDTQLHRPSVSPRRATQTIVRALTYAIVLALCVLFGFPLFWTAMSSLKTIPEMFSFPPILIPAAPQWANYWTVLNIDYPVGRWFINSVLIVVLTTFGTIVTSSLVAYSFARFEYRGRDILFMITLSTMMLPAQVTLIPQFVLFYKLGWVNTHLPLWVPHWFGGGAFAIFLMRQFFLTLPRDLDEAALIDGAGYFRIFWSILMPLCKPVLATLAIITIIASWSDFLGPLIYLNTPEKFTVSVGLQFFNAVPEVGGEPMQHLLMAACVMSMVPIILMFFFGQRFFVQGIVMSGIKG</sequence>
<evidence type="ECO:0000256" key="1">
    <source>
        <dbReference type="ARBA" id="ARBA00004651"/>
    </source>
</evidence>
<keyword evidence="4 7" id="KW-0812">Transmembrane</keyword>
<evidence type="ECO:0000256" key="5">
    <source>
        <dbReference type="ARBA" id="ARBA00022989"/>
    </source>
</evidence>
<dbReference type="CDD" id="cd06261">
    <property type="entry name" value="TM_PBP2"/>
    <property type="match status" value="1"/>
</dbReference>
<comment type="subcellular location">
    <subcellularLocation>
        <location evidence="1 7">Cell membrane</location>
        <topology evidence="1 7">Multi-pass membrane protein</topology>
    </subcellularLocation>
</comment>
<evidence type="ECO:0000256" key="4">
    <source>
        <dbReference type="ARBA" id="ARBA00022692"/>
    </source>
</evidence>
<dbReference type="Gene3D" id="1.10.3720.10">
    <property type="entry name" value="MetI-like"/>
    <property type="match status" value="1"/>
</dbReference>
<feature type="transmembrane region" description="Helical" evidence="7">
    <location>
        <begin position="29"/>
        <end position="51"/>
    </location>
</feature>
<dbReference type="PROSITE" id="PS50928">
    <property type="entry name" value="ABC_TM1"/>
    <property type="match status" value="1"/>
</dbReference>
<keyword evidence="3" id="KW-1003">Cell membrane</keyword>
<accession>A0A6B0YVF8</accession>
<feature type="transmembrane region" description="Helical" evidence="7">
    <location>
        <begin position="203"/>
        <end position="228"/>
    </location>
</feature>
<feature type="domain" description="ABC transmembrane type-1" evidence="8">
    <location>
        <begin position="91"/>
        <end position="286"/>
    </location>
</feature>
<name>A0A6B0YVF8_9CHLR</name>
<keyword evidence="6 7" id="KW-0472">Membrane</keyword>
<comment type="caution">
    <text evidence="9">The sequence shown here is derived from an EMBL/GenBank/DDBJ whole genome shotgun (WGS) entry which is preliminary data.</text>
</comment>